<reference evidence="3" key="1">
    <citation type="submission" date="2019-02" db="EMBL/GenBank/DDBJ databases">
        <authorList>
            <person name="Gruber-Vodicka R. H."/>
            <person name="Seah K. B. B."/>
        </authorList>
    </citation>
    <scope>NUCLEOTIDE SEQUENCE</scope>
    <source>
        <strain evidence="1">BECK_BY1</strain>
        <strain evidence="3">BECK_BY2</strain>
        <strain evidence="2">BECK_BY3</strain>
    </source>
</reference>
<proteinExistence type="predicted"/>
<dbReference type="AlphaFoldDB" id="A0A450ZI84"/>
<organism evidence="3">
    <name type="scientific">Candidatus Kentrum sp. TUN</name>
    <dbReference type="NCBI Taxonomy" id="2126343"/>
    <lineage>
        <taxon>Bacteria</taxon>
        <taxon>Pseudomonadati</taxon>
        <taxon>Pseudomonadota</taxon>
        <taxon>Gammaproteobacteria</taxon>
        <taxon>Candidatus Kentrum</taxon>
    </lineage>
</organism>
<evidence type="ECO:0000313" key="2">
    <source>
        <dbReference type="EMBL" id="VFK52961.1"/>
    </source>
</evidence>
<sequence>MKYIFTEKHRSRWRQNQHFSLEQAILISSHPQCLQVAIDADGLTGNRRARG</sequence>
<dbReference type="EMBL" id="CAADFX010000016">
    <property type="protein sequence ID" value="VFK52637.1"/>
    <property type="molecule type" value="Genomic_DNA"/>
</dbReference>
<dbReference type="EMBL" id="CAADFV010000017">
    <property type="protein sequence ID" value="VFK53512.1"/>
    <property type="molecule type" value="Genomic_DNA"/>
</dbReference>
<dbReference type="EMBL" id="CAADFY010000015">
    <property type="protein sequence ID" value="VFK52961.1"/>
    <property type="molecule type" value="Genomic_DNA"/>
</dbReference>
<protein>
    <submittedName>
        <fullName evidence="3">Uncharacterized protein</fullName>
    </submittedName>
</protein>
<name>A0A450ZI84_9GAMM</name>
<evidence type="ECO:0000313" key="1">
    <source>
        <dbReference type="EMBL" id="VFK52637.1"/>
    </source>
</evidence>
<gene>
    <name evidence="1" type="ORF">BECKTUN1418D_GA0071000_101613</name>
    <name evidence="3" type="ORF">BECKTUN1418E_GA0071001_101722</name>
    <name evidence="2" type="ORF">BECKTUN1418F_GA0071002_101521</name>
</gene>
<accession>A0A450ZI84</accession>
<evidence type="ECO:0000313" key="3">
    <source>
        <dbReference type="EMBL" id="VFK53512.1"/>
    </source>
</evidence>